<evidence type="ECO:0000256" key="1">
    <source>
        <dbReference type="ARBA" id="ARBA00009570"/>
    </source>
</evidence>
<evidence type="ECO:0000313" key="3">
    <source>
        <dbReference type="EMBL" id="OZI56019.1"/>
    </source>
</evidence>
<dbReference type="GO" id="GO:0016491">
    <property type="term" value="F:oxidoreductase activity"/>
    <property type="evidence" value="ECO:0007669"/>
    <property type="project" value="UniProtKB-KW"/>
</dbReference>
<dbReference type="InterPro" id="IPR032710">
    <property type="entry name" value="NTF2-like_dom_sf"/>
</dbReference>
<dbReference type="Gene3D" id="3.10.450.50">
    <property type="match status" value="1"/>
</dbReference>
<dbReference type="Pfam" id="PF00866">
    <property type="entry name" value="Ring_hydroxyl_B"/>
    <property type="match status" value="1"/>
</dbReference>
<sequence>MVNQVIAATTPENAALHAALAKFVYHEAMLLDTRQYEAWLSLFAHDGLYWMPLSPDGDDGAIDSAPPDESPALLYEDLLLLRLRVQRYANPRAHSLHPAVRGLRVLQAPAVIGADESAGTFHMRTPFMYVETQGDTQRVFAATAYHALIGQPGQWRIQRKKVVLLNADASLPAVQLLL</sequence>
<dbReference type="AlphaFoldDB" id="A0A261U2C4"/>
<reference evidence="3 4" key="1">
    <citation type="submission" date="2017-05" db="EMBL/GenBank/DDBJ databases">
        <title>Complete and WGS of Bordetella genogroups.</title>
        <authorList>
            <person name="Spilker T."/>
            <person name="LiPuma J."/>
        </authorList>
    </citation>
    <scope>NUCLEOTIDE SEQUENCE [LARGE SCALE GENOMIC DNA]</scope>
    <source>
        <strain evidence="3 4">AU9919</strain>
    </source>
</reference>
<dbReference type="EMBL" id="NEVQ01000013">
    <property type="protein sequence ID" value="OZI56019.1"/>
    <property type="molecule type" value="Genomic_DNA"/>
</dbReference>
<protein>
    <recommendedName>
        <fullName evidence="5">Aromatic-ring-hydroxylating dioxygenase subunit beta</fullName>
    </recommendedName>
</protein>
<dbReference type="GO" id="GO:0019380">
    <property type="term" value="P:3-phenylpropionate catabolic process"/>
    <property type="evidence" value="ECO:0007669"/>
    <property type="project" value="TreeGrafter"/>
</dbReference>
<dbReference type="PANTHER" id="PTHR41534">
    <property type="entry name" value="BLR3401 PROTEIN"/>
    <property type="match status" value="1"/>
</dbReference>
<gene>
    <name evidence="3" type="ORF">CAL20_11225</name>
</gene>
<dbReference type="SUPFAM" id="SSF54427">
    <property type="entry name" value="NTF2-like"/>
    <property type="match status" value="1"/>
</dbReference>
<keyword evidence="4" id="KW-1185">Reference proteome</keyword>
<dbReference type="InterPro" id="IPR000391">
    <property type="entry name" value="Rng_hydr_dOase-bsu"/>
</dbReference>
<evidence type="ECO:0000313" key="4">
    <source>
        <dbReference type="Proteomes" id="UP000216885"/>
    </source>
</evidence>
<dbReference type="Proteomes" id="UP000216885">
    <property type="component" value="Unassembled WGS sequence"/>
</dbReference>
<comment type="similarity">
    <text evidence="1">Belongs to the bacterial ring-hydroxylating dioxygenase beta subunit family.</text>
</comment>
<keyword evidence="2" id="KW-0560">Oxidoreductase</keyword>
<accession>A0A261U2C4</accession>
<organism evidence="3 4">
    <name type="scientific">Bordetella genomosp. 4</name>
    <dbReference type="NCBI Taxonomy" id="463044"/>
    <lineage>
        <taxon>Bacteria</taxon>
        <taxon>Pseudomonadati</taxon>
        <taxon>Pseudomonadota</taxon>
        <taxon>Betaproteobacteria</taxon>
        <taxon>Burkholderiales</taxon>
        <taxon>Alcaligenaceae</taxon>
        <taxon>Bordetella</taxon>
    </lineage>
</organism>
<proteinExistence type="inferred from homology"/>
<evidence type="ECO:0008006" key="5">
    <source>
        <dbReference type="Google" id="ProtNLM"/>
    </source>
</evidence>
<name>A0A261U2C4_9BORD</name>
<comment type="caution">
    <text evidence="3">The sequence shown here is derived from an EMBL/GenBank/DDBJ whole genome shotgun (WGS) entry which is preliminary data.</text>
</comment>
<evidence type="ECO:0000256" key="2">
    <source>
        <dbReference type="ARBA" id="ARBA00023002"/>
    </source>
</evidence>
<dbReference type="OrthoDB" id="7062869at2"/>
<dbReference type="PANTHER" id="PTHR41534:SF1">
    <property type="entry name" value="BLR3401 PROTEIN"/>
    <property type="match status" value="1"/>
</dbReference>